<comment type="caution">
    <text evidence="2">The sequence shown here is derived from an EMBL/GenBank/DDBJ whole genome shotgun (WGS) entry which is preliminary data.</text>
</comment>
<evidence type="ECO:0008006" key="4">
    <source>
        <dbReference type="Google" id="ProtNLM"/>
    </source>
</evidence>
<feature type="transmembrane region" description="Helical" evidence="1">
    <location>
        <begin position="456"/>
        <end position="477"/>
    </location>
</feature>
<dbReference type="EMBL" id="JAFBCV010000002">
    <property type="protein sequence ID" value="MBM7837742.1"/>
    <property type="molecule type" value="Genomic_DNA"/>
</dbReference>
<evidence type="ECO:0000313" key="2">
    <source>
        <dbReference type="EMBL" id="MBM7837742.1"/>
    </source>
</evidence>
<accession>A0ABS2SQD3</accession>
<dbReference type="RefSeq" id="WP_204464787.1">
    <property type="nucleotide sequence ID" value="NZ_JAFBCV010000002.1"/>
</dbReference>
<keyword evidence="1" id="KW-1133">Transmembrane helix</keyword>
<keyword evidence="1" id="KW-0472">Membrane</keyword>
<keyword evidence="3" id="KW-1185">Reference proteome</keyword>
<reference evidence="2" key="1">
    <citation type="submission" date="2021-01" db="EMBL/GenBank/DDBJ databases">
        <title>Genomic Encyclopedia of Type Strains, Phase IV (KMG-IV): sequencing the most valuable type-strain genomes for metagenomic binning, comparative biology and taxonomic classification.</title>
        <authorList>
            <person name="Goeker M."/>
        </authorList>
    </citation>
    <scope>NUCLEOTIDE SEQUENCE</scope>
    <source>
        <strain evidence="2">DSM 21943</strain>
    </source>
</reference>
<evidence type="ECO:0000256" key="1">
    <source>
        <dbReference type="SAM" id="Phobius"/>
    </source>
</evidence>
<dbReference type="Proteomes" id="UP001179280">
    <property type="component" value="Unassembled WGS sequence"/>
</dbReference>
<protein>
    <recommendedName>
        <fullName evidence="4">CorA-like Mg2+ transporter protein</fullName>
    </recommendedName>
</protein>
<organism evidence="2 3">
    <name type="scientific">Shouchella xiaoxiensis</name>
    <dbReference type="NCBI Taxonomy" id="766895"/>
    <lineage>
        <taxon>Bacteria</taxon>
        <taxon>Bacillati</taxon>
        <taxon>Bacillota</taxon>
        <taxon>Bacilli</taxon>
        <taxon>Bacillales</taxon>
        <taxon>Bacillaceae</taxon>
        <taxon>Shouchella</taxon>
    </lineage>
</organism>
<sequence>MNELPIIRSGFVDYYSCFRLFDSNEIKDYHFDFNGLREYLTKFSLIMNTHTMNDNQMSYKLKDNLSKLIVDIGDEKLIVQLPYLEKIHYSMDLLVRVSNDEFSLTNSNWTDLKFKVALIPFMYQPVDSDNKEFATVILSVFKSGLAILHTSHKIINENVDELSLNAGYSLYDKVQLPGVLLSDSKKTFKKFGINPKNIIDISDKYIDYLKSKFSNKNYTVKRLVQYHLMDYAFRPKEMDSYSSNHNFLHLLHKLLYSPVDKYNGLTDKQVKHKIPQHHYEISRHSSYFVSDGYKLVIAHSKSASSIVSKSIEENSSALYFAGLSGSLVQVEHLLIKDYANGEFLINSINTNMSITDLLLAKTRLMDTLSIVQSRIDSGFSSMNKLHLFMEQRMMLISQEDIVKQRTENIEEIIHLKEQSSNTLKTTAVAIFSLILTAFLSPSAIKDLLEMFGFDQSFILPTWLFLMVVNVLIIILLFTGKLKKIFKKNIKKP</sequence>
<name>A0ABS2SQD3_9BACI</name>
<keyword evidence="1" id="KW-0812">Transmembrane</keyword>
<evidence type="ECO:0000313" key="3">
    <source>
        <dbReference type="Proteomes" id="UP001179280"/>
    </source>
</evidence>
<gene>
    <name evidence="2" type="ORF">JOC54_000973</name>
</gene>
<proteinExistence type="predicted"/>